<evidence type="ECO:0000256" key="4">
    <source>
        <dbReference type="SAM" id="SignalP"/>
    </source>
</evidence>
<dbReference type="EMBL" id="CP060711">
    <property type="protein sequence ID" value="QNN46131.1"/>
    <property type="molecule type" value="Genomic_DNA"/>
</dbReference>
<dbReference type="SUPFAM" id="SSF47473">
    <property type="entry name" value="EF-hand"/>
    <property type="match status" value="1"/>
</dbReference>
<dbReference type="GO" id="GO:0005509">
    <property type="term" value="F:calcium ion binding"/>
    <property type="evidence" value="ECO:0007669"/>
    <property type="project" value="InterPro"/>
</dbReference>
<feature type="domain" description="EF-hand" evidence="5">
    <location>
        <begin position="51"/>
        <end position="69"/>
    </location>
</feature>
<feature type="domain" description="EF-hand" evidence="5">
    <location>
        <begin position="106"/>
        <end position="124"/>
    </location>
</feature>
<dbReference type="PANTHER" id="PTHR10827">
    <property type="entry name" value="RETICULOCALBIN"/>
    <property type="match status" value="1"/>
</dbReference>
<dbReference type="PANTHER" id="PTHR10827:SF98">
    <property type="entry name" value="45 KDA CALCIUM-BINDING PROTEIN"/>
    <property type="match status" value="1"/>
</dbReference>
<dbReference type="Gene3D" id="1.10.238.10">
    <property type="entry name" value="EF-hand"/>
    <property type="match status" value="2"/>
</dbReference>
<dbReference type="KEGG" id="tbv:H9L17_13235"/>
<dbReference type="InterPro" id="IPR002048">
    <property type="entry name" value="EF_hand_dom"/>
</dbReference>
<gene>
    <name evidence="6" type="ORF">H9L17_13235</name>
</gene>
<accession>A0A7G9QS06</accession>
<feature type="domain" description="EF-hand" evidence="5">
    <location>
        <begin position="83"/>
        <end position="96"/>
    </location>
</feature>
<organism evidence="6 7">
    <name type="scientific">Thermomonas brevis</name>
    <dbReference type="NCBI Taxonomy" id="215691"/>
    <lineage>
        <taxon>Bacteria</taxon>
        <taxon>Pseudomonadati</taxon>
        <taxon>Pseudomonadota</taxon>
        <taxon>Gammaproteobacteria</taxon>
        <taxon>Lysobacterales</taxon>
        <taxon>Lysobacteraceae</taxon>
        <taxon>Thermomonas</taxon>
    </lineage>
</organism>
<keyword evidence="4" id="KW-0732">Signal</keyword>
<dbReference type="Proteomes" id="UP000515977">
    <property type="component" value="Chromosome"/>
</dbReference>
<dbReference type="AlphaFoldDB" id="A0A7G9QS06"/>
<feature type="compositionally biased region" description="Basic and acidic residues" evidence="3">
    <location>
        <begin position="58"/>
        <end position="72"/>
    </location>
</feature>
<feature type="region of interest" description="Disordered" evidence="3">
    <location>
        <begin position="58"/>
        <end position="81"/>
    </location>
</feature>
<evidence type="ECO:0000259" key="5">
    <source>
        <dbReference type="Pfam" id="PF13202"/>
    </source>
</evidence>
<dbReference type="InterPro" id="IPR018247">
    <property type="entry name" value="EF_Hand_1_Ca_BS"/>
</dbReference>
<feature type="signal peptide" evidence="4">
    <location>
        <begin position="1"/>
        <end position="20"/>
    </location>
</feature>
<dbReference type="Pfam" id="PF13202">
    <property type="entry name" value="EF-hand_5"/>
    <property type="match status" value="4"/>
</dbReference>
<evidence type="ECO:0000256" key="3">
    <source>
        <dbReference type="SAM" id="MobiDB-lite"/>
    </source>
</evidence>
<reference evidence="6 7" key="1">
    <citation type="submission" date="2020-08" db="EMBL/GenBank/DDBJ databases">
        <title>Genome sequence of Thermomonas brevis KACC 16975T.</title>
        <authorList>
            <person name="Hyun D.-W."/>
            <person name="Bae J.-W."/>
        </authorList>
    </citation>
    <scope>NUCLEOTIDE SEQUENCE [LARGE SCALE GENOMIC DNA]</scope>
    <source>
        <strain evidence="6 7">KACC 16975</strain>
    </source>
</reference>
<evidence type="ECO:0000313" key="6">
    <source>
        <dbReference type="EMBL" id="QNN46131.1"/>
    </source>
</evidence>
<evidence type="ECO:0000256" key="2">
    <source>
        <dbReference type="ARBA" id="ARBA00022737"/>
    </source>
</evidence>
<dbReference type="InterPro" id="IPR011992">
    <property type="entry name" value="EF-hand-dom_pair"/>
</dbReference>
<dbReference type="PROSITE" id="PS00018">
    <property type="entry name" value="EF_HAND_1"/>
    <property type="match status" value="1"/>
</dbReference>
<keyword evidence="1" id="KW-0479">Metal-binding</keyword>
<evidence type="ECO:0000256" key="1">
    <source>
        <dbReference type="ARBA" id="ARBA00022723"/>
    </source>
</evidence>
<keyword evidence="7" id="KW-1185">Reference proteome</keyword>
<feature type="chain" id="PRO_5028806253" description="EF-hand domain-containing protein" evidence="4">
    <location>
        <begin position="21"/>
        <end position="133"/>
    </location>
</feature>
<evidence type="ECO:0000313" key="7">
    <source>
        <dbReference type="Proteomes" id="UP000515977"/>
    </source>
</evidence>
<name>A0A7G9QS06_9GAMM</name>
<sequence>MKKLHLLILAAALTPSLAFAQDAGRGGPPKIDANGDGVITKAEAAAFPRLAARFDELDKNKDGKLSGDERPMRSGNGPGRMAALDADKDGRISRAEAKADANGLATRFDQLDKNKDGYLDRTELFTRKPGEGR</sequence>
<protein>
    <recommendedName>
        <fullName evidence="5">EF-hand domain-containing protein</fullName>
    </recommendedName>
</protein>
<feature type="domain" description="EF-hand" evidence="5">
    <location>
        <begin position="30"/>
        <end position="43"/>
    </location>
</feature>
<proteinExistence type="predicted"/>
<keyword evidence="2" id="KW-0677">Repeat</keyword>